<sequence>MTAAKKATVSLVLMVIVAPVAGGISYAVSRYQRCQAEKRRNEWETLAASHEEDISDCKEKLSTLKRERENIFKEISKMKQDLIRLDEKQREKMSLLKNGTLIQSKMKQLTTFLSQLNGKVDIMEIICTGIVNLEQIRYSIRDIIDHLVTG</sequence>
<keyword evidence="2" id="KW-0732">Signal</keyword>
<evidence type="ECO:0000313" key="4">
    <source>
        <dbReference type="Proteomes" id="UP001221898"/>
    </source>
</evidence>
<organism evidence="3 4">
    <name type="scientific">Aldrovandia affinis</name>
    <dbReference type="NCBI Taxonomy" id="143900"/>
    <lineage>
        <taxon>Eukaryota</taxon>
        <taxon>Metazoa</taxon>
        <taxon>Chordata</taxon>
        <taxon>Craniata</taxon>
        <taxon>Vertebrata</taxon>
        <taxon>Euteleostomi</taxon>
        <taxon>Actinopterygii</taxon>
        <taxon>Neopterygii</taxon>
        <taxon>Teleostei</taxon>
        <taxon>Notacanthiformes</taxon>
        <taxon>Halosauridae</taxon>
        <taxon>Aldrovandia</taxon>
    </lineage>
</organism>
<protein>
    <submittedName>
        <fullName evidence="3">Uncharacterized protein</fullName>
    </submittedName>
</protein>
<feature type="non-terminal residue" evidence="3">
    <location>
        <position position="150"/>
    </location>
</feature>
<keyword evidence="4" id="KW-1185">Reference proteome</keyword>
<keyword evidence="1" id="KW-0175">Coiled coil</keyword>
<dbReference type="EMBL" id="JAINUG010000330">
    <property type="protein sequence ID" value="KAJ8378156.1"/>
    <property type="molecule type" value="Genomic_DNA"/>
</dbReference>
<evidence type="ECO:0000256" key="1">
    <source>
        <dbReference type="SAM" id="Coils"/>
    </source>
</evidence>
<accession>A0AAD7W3I6</accession>
<feature type="chain" id="PRO_5041940832" evidence="2">
    <location>
        <begin position="23"/>
        <end position="150"/>
    </location>
</feature>
<feature type="signal peptide" evidence="2">
    <location>
        <begin position="1"/>
        <end position="22"/>
    </location>
</feature>
<name>A0AAD7W3I6_9TELE</name>
<feature type="coiled-coil region" evidence="1">
    <location>
        <begin position="47"/>
        <end position="88"/>
    </location>
</feature>
<comment type="caution">
    <text evidence="3">The sequence shown here is derived from an EMBL/GenBank/DDBJ whole genome shotgun (WGS) entry which is preliminary data.</text>
</comment>
<evidence type="ECO:0000256" key="2">
    <source>
        <dbReference type="SAM" id="SignalP"/>
    </source>
</evidence>
<evidence type="ECO:0000313" key="3">
    <source>
        <dbReference type="EMBL" id="KAJ8378156.1"/>
    </source>
</evidence>
<reference evidence="3" key="1">
    <citation type="journal article" date="2023" name="Science">
        <title>Genome structures resolve the early diversification of teleost fishes.</title>
        <authorList>
            <person name="Parey E."/>
            <person name="Louis A."/>
            <person name="Montfort J."/>
            <person name="Bouchez O."/>
            <person name="Roques C."/>
            <person name="Iampietro C."/>
            <person name="Lluch J."/>
            <person name="Castinel A."/>
            <person name="Donnadieu C."/>
            <person name="Desvignes T."/>
            <person name="Floi Bucao C."/>
            <person name="Jouanno E."/>
            <person name="Wen M."/>
            <person name="Mejri S."/>
            <person name="Dirks R."/>
            <person name="Jansen H."/>
            <person name="Henkel C."/>
            <person name="Chen W.J."/>
            <person name="Zahm M."/>
            <person name="Cabau C."/>
            <person name="Klopp C."/>
            <person name="Thompson A.W."/>
            <person name="Robinson-Rechavi M."/>
            <person name="Braasch I."/>
            <person name="Lecointre G."/>
            <person name="Bobe J."/>
            <person name="Postlethwait J.H."/>
            <person name="Berthelot C."/>
            <person name="Roest Crollius H."/>
            <person name="Guiguen Y."/>
        </authorList>
    </citation>
    <scope>NUCLEOTIDE SEQUENCE</scope>
    <source>
        <strain evidence="3">NC1722</strain>
    </source>
</reference>
<dbReference type="AlphaFoldDB" id="A0AAD7W3I6"/>
<gene>
    <name evidence="3" type="ORF">AAFF_G00247940</name>
</gene>
<dbReference type="Proteomes" id="UP001221898">
    <property type="component" value="Unassembled WGS sequence"/>
</dbReference>
<proteinExistence type="predicted"/>